<reference evidence="1 2" key="1">
    <citation type="submission" date="2015-11" db="EMBL/GenBank/DDBJ databases">
        <title>Ensifer anhuiense sp. nov., an effective nitrogen fixation bacterium with Glycine soja.</title>
        <authorList>
            <person name="Yan H."/>
            <person name="Chen W."/>
        </authorList>
    </citation>
    <scope>NUCLEOTIDE SEQUENCE [LARGE SCALE GENOMIC DNA]</scope>
    <source>
        <strain evidence="1 2">LMG 7837</strain>
    </source>
</reference>
<accession>A0A178YBE1</accession>
<dbReference type="RefSeq" id="WP_066874894.1">
    <property type="nucleotide sequence ID" value="NZ_LNQB01000073.1"/>
</dbReference>
<protein>
    <submittedName>
        <fullName evidence="1">2Fe-2S ferredoxin</fullName>
    </submittedName>
</protein>
<dbReference type="InterPro" id="IPR009702">
    <property type="entry name" value="DUF1284"/>
</dbReference>
<gene>
    <name evidence="1" type="ORF">ATB98_18100</name>
</gene>
<sequence>MVRLRGHHLLCLLTFVGEGYTPAFTRNYRRIAERLSAGEAIEIVAGPDDICAPMLDLPEAHCRNDDVGDRDEWALVAIAELLGFPLGPGSVLVLDGNRLANLRGAFAAGAIRAACHECEWSPLCTRIAREGFRDTLVHAAAEAIEERAPGKPSRPLR</sequence>
<organism evidence="1 2">
    <name type="scientific">Sinorhizobium saheli</name>
    <dbReference type="NCBI Taxonomy" id="36856"/>
    <lineage>
        <taxon>Bacteria</taxon>
        <taxon>Pseudomonadati</taxon>
        <taxon>Pseudomonadota</taxon>
        <taxon>Alphaproteobacteria</taxon>
        <taxon>Hyphomicrobiales</taxon>
        <taxon>Rhizobiaceae</taxon>
        <taxon>Sinorhizobium/Ensifer group</taxon>
        <taxon>Sinorhizobium</taxon>
    </lineage>
</organism>
<evidence type="ECO:0000313" key="2">
    <source>
        <dbReference type="Proteomes" id="UP000078507"/>
    </source>
</evidence>
<evidence type="ECO:0000313" key="1">
    <source>
        <dbReference type="EMBL" id="OAP44767.1"/>
    </source>
</evidence>
<dbReference type="EMBL" id="LNQB01000073">
    <property type="protein sequence ID" value="OAP44767.1"/>
    <property type="molecule type" value="Genomic_DNA"/>
</dbReference>
<dbReference type="STRING" id="36856.ATB98_18100"/>
<dbReference type="Proteomes" id="UP000078507">
    <property type="component" value="Unassembled WGS sequence"/>
</dbReference>
<comment type="caution">
    <text evidence="1">The sequence shown here is derived from an EMBL/GenBank/DDBJ whole genome shotgun (WGS) entry which is preliminary data.</text>
</comment>
<keyword evidence="2" id="KW-1185">Reference proteome</keyword>
<dbReference type="AlphaFoldDB" id="A0A178YBE1"/>
<dbReference type="OrthoDB" id="6195504at2"/>
<proteinExistence type="predicted"/>
<name>A0A178YBE1_SINSA</name>
<dbReference type="Pfam" id="PF06935">
    <property type="entry name" value="DUF1284"/>
    <property type="match status" value="1"/>
</dbReference>